<name>A0A9P4S7A8_9PEZI</name>
<keyword evidence="2" id="KW-1185">Reference proteome</keyword>
<protein>
    <submittedName>
        <fullName evidence="1">Uncharacterized protein</fullName>
    </submittedName>
</protein>
<dbReference type="Proteomes" id="UP000799429">
    <property type="component" value="Unassembled WGS sequence"/>
</dbReference>
<evidence type="ECO:0000313" key="2">
    <source>
        <dbReference type="Proteomes" id="UP000799429"/>
    </source>
</evidence>
<organism evidence="1 2">
    <name type="scientific">Patellaria atrata CBS 101060</name>
    <dbReference type="NCBI Taxonomy" id="1346257"/>
    <lineage>
        <taxon>Eukaryota</taxon>
        <taxon>Fungi</taxon>
        <taxon>Dikarya</taxon>
        <taxon>Ascomycota</taxon>
        <taxon>Pezizomycotina</taxon>
        <taxon>Dothideomycetes</taxon>
        <taxon>Dothideomycetes incertae sedis</taxon>
        <taxon>Patellariales</taxon>
        <taxon>Patellariaceae</taxon>
        <taxon>Patellaria</taxon>
    </lineage>
</organism>
<gene>
    <name evidence="1" type="ORF">M501DRAFT_1032988</name>
</gene>
<accession>A0A9P4S7A8</accession>
<dbReference type="AlphaFoldDB" id="A0A9P4S7A8"/>
<dbReference type="EMBL" id="MU006100">
    <property type="protein sequence ID" value="KAF2837259.1"/>
    <property type="molecule type" value="Genomic_DNA"/>
</dbReference>
<evidence type="ECO:0000313" key="1">
    <source>
        <dbReference type="EMBL" id="KAF2837259.1"/>
    </source>
</evidence>
<sequence length="216" mass="24077">MQSPTAAFYQDGHRFLTLGYIPSVIEDGSESSTTEALPFRFFSLPSEPRFKVLKHPLPHETPTDVGSDHICTPGALWASPSSYLVSCFLSNWDPKAFRALICTDPALRADAEAVLFGSNTFRFHMINLRPGAGDGELNSLNFIPAHLGKKLKKVDIFIGEKVSVRDLNGDFTSITNSNRIRRICKWAIRLASVFGDGSLNRLKLVVQQSLFQIDRY</sequence>
<comment type="caution">
    <text evidence="1">The sequence shown here is derived from an EMBL/GenBank/DDBJ whole genome shotgun (WGS) entry which is preliminary data.</text>
</comment>
<reference evidence="1" key="1">
    <citation type="journal article" date="2020" name="Stud. Mycol.">
        <title>101 Dothideomycetes genomes: a test case for predicting lifestyles and emergence of pathogens.</title>
        <authorList>
            <person name="Haridas S."/>
            <person name="Albert R."/>
            <person name="Binder M."/>
            <person name="Bloem J."/>
            <person name="Labutti K."/>
            <person name="Salamov A."/>
            <person name="Andreopoulos B."/>
            <person name="Baker S."/>
            <person name="Barry K."/>
            <person name="Bills G."/>
            <person name="Bluhm B."/>
            <person name="Cannon C."/>
            <person name="Castanera R."/>
            <person name="Culley D."/>
            <person name="Daum C."/>
            <person name="Ezra D."/>
            <person name="Gonzalez J."/>
            <person name="Henrissat B."/>
            <person name="Kuo A."/>
            <person name="Liang C."/>
            <person name="Lipzen A."/>
            <person name="Lutzoni F."/>
            <person name="Magnuson J."/>
            <person name="Mondo S."/>
            <person name="Nolan M."/>
            <person name="Ohm R."/>
            <person name="Pangilinan J."/>
            <person name="Park H.-J."/>
            <person name="Ramirez L."/>
            <person name="Alfaro M."/>
            <person name="Sun H."/>
            <person name="Tritt A."/>
            <person name="Yoshinaga Y."/>
            <person name="Zwiers L.-H."/>
            <person name="Turgeon B."/>
            <person name="Goodwin S."/>
            <person name="Spatafora J."/>
            <person name="Crous P."/>
            <person name="Grigoriev I."/>
        </authorList>
    </citation>
    <scope>NUCLEOTIDE SEQUENCE</scope>
    <source>
        <strain evidence="1">CBS 101060</strain>
    </source>
</reference>
<proteinExistence type="predicted"/>